<evidence type="ECO:0000259" key="1">
    <source>
        <dbReference type="PROSITE" id="PS50164"/>
    </source>
</evidence>
<dbReference type="SUPFAM" id="SSF82771">
    <property type="entry name" value="GIY-YIG endonuclease"/>
    <property type="match status" value="1"/>
</dbReference>
<dbReference type="AlphaFoldDB" id="A0A1F5SAI3"/>
<dbReference type="PROSITE" id="PS50164">
    <property type="entry name" value="GIY_YIG"/>
    <property type="match status" value="1"/>
</dbReference>
<comment type="caution">
    <text evidence="2">The sequence shown here is derived from an EMBL/GenBank/DDBJ whole genome shotgun (WGS) entry which is preliminary data.</text>
</comment>
<organism evidence="2 3">
    <name type="scientific">Candidatus Falkowbacteria bacterium RIFCSPLOWO2_02_FULL_45_21</name>
    <dbReference type="NCBI Taxonomy" id="1797989"/>
    <lineage>
        <taxon>Bacteria</taxon>
        <taxon>Candidatus Falkowiibacteriota</taxon>
    </lineage>
</organism>
<dbReference type="Gene3D" id="3.40.1440.10">
    <property type="entry name" value="GIY-YIG endonuclease"/>
    <property type="match status" value="1"/>
</dbReference>
<dbReference type="Pfam" id="PF01541">
    <property type="entry name" value="GIY-YIG"/>
    <property type="match status" value="1"/>
</dbReference>
<feature type="domain" description="GIY-YIG" evidence="1">
    <location>
        <begin position="5"/>
        <end position="60"/>
    </location>
</feature>
<dbReference type="InterPro" id="IPR000305">
    <property type="entry name" value="GIY-YIG_endonuc"/>
</dbReference>
<protein>
    <recommendedName>
        <fullName evidence="1">GIY-YIG domain-containing protein</fullName>
    </recommendedName>
</protein>
<dbReference type="STRING" id="1797989.A3H66_00180"/>
<dbReference type="EMBL" id="MFFW01000055">
    <property type="protein sequence ID" value="OGF23730.1"/>
    <property type="molecule type" value="Genomic_DNA"/>
</dbReference>
<reference evidence="2 3" key="1">
    <citation type="journal article" date="2016" name="Nat. Commun.">
        <title>Thousands of microbial genomes shed light on interconnected biogeochemical processes in an aquifer system.</title>
        <authorList>
            <person name="Anantharaman K."/>
            <person name="Brown C.T."/>
            <person name="Hug L.A."/>
            <person name="Sharon I."/>
            <person name="Castelle C.J."/>
            <person name="Probst A.J."/>
            <person name="Thomas B.C."/>
            <person name="Singh A."/>
            <person name="Wilkins M.J."/>
            <person name="Karaoz U."/>
            <person name="Brodie E.L."/>
            <person name="Williams K.H."/>
            <person name="Hubbard S.S."/>
            <person name="Banfield J.F."/>
        </authorList>
    </citation>
    <scope>NUCLEOTIDE SEQUENCE [LARGE SCALE GENOMIC DNA]</scope>
</reference>
<dbReference type="Proteomes" id="UP000178783">
    <property type="component" value="Unassembled WGS sequence"/>
</dbReference>
<dbReference type="InterPro" id="IPR035901">
    <property type="entry name" value="GIY-YIG_endonuc_sf"/>
</dbReference>
<evidence type="ECO:0000313" key="2">
    <source>
        <dbReference type="EMBL" id="OGF23730.1"/>
    </source>
</evidence>
<evidence type="ECO:0000313" key="3">
    <source>
        <dbReference type="Proteomes" id="UP000178783"/>
    </source>
</evidence>
<proteinExistence type="predicted"/>
<name>A0A1F5SAI3_9BACT</name>
<sequence>MVYEKYYYAYINTNKSHNVFYAGVTNNLLNRNKEHQDKESRNSFTVKYNEMVTKLFRSEI</sequence>
<gene>
    <name evidence="2" type="ORF">A3H66_00180</name>
</gene>
<accession>A0A1F5SAI3</accession>